<evidence type="ECO:0000313" key="2">
    <source>
        <dbReference type="Proteomes" id="UP001234297"/>
    </source>
</evidence>
<proteinExistence type="predicted"/>
<protein>
    <submittedName>
        <fullName evidence="1">Uncharacterized protein</fullName>
    </submittedName>
</protein>
<evidence type="ECO:0000313" key="1">
    <source>
        <dbReference type="EMBL" id="KAJ8629565.1"/>
    </source>
</evidence>
<reference evidence="1 2" key="1">
    <citation type="journal article" date="2022" name="Hortic Res">
        <title>A haplotype resolved chromosomal level avocado genome allows analysis of novel avocado genes.</title>
        <authorList>
            <person name="Nath O."/>
            <person name="Fletcher S.J."/>
            <person name="Hayward A."/>
            <person name="Shaw L.M."/>
            <person name="Masouleh A.K."/>
            <person name="Furtado A."/>
            <person name="Henry R.J."/>
            <person name="Mitter N."/>
        </authorList>
    </citation>
    <scope>NUCLEOTIDE SEQUENCE [LARGE SCALE GENOMIC DNA]</scope>
    <source>
        <strain evidence="2">cv. Hass</strain>
    </source>
</reference>
<comment type="caution">
    <text evidence="1">The sequence shown here is derived from an EMBL/GenBank/DDBJ whole genome shotgun (WGS) entry which is preliminary data.</text>
</comment>
<keyword evidence="2" id="KW-1185">Reference proteome</keyword>
<accession>A0ACC2L7Z9</accession>
<sequence>MRCLCNVGRCMDYDFLPSIRPQLLSLWPDADVFIGLFIIIYKRFSCARTFCDAALHLLLPHSSNPIQSIYSDCDKLDCGFAGTQDLLSLRLGLQKR</sequence>
<dbReference type="Proteomes" id="UP001234297">
    <property type="component" value="Chromosome 7"/>
</dbReference>
<organism evidence="1 2">
    <name type="scientific">Persea americana</name>
    <name type="common">Avocado</name>
    <dbReference type="NCBI Taxonomy" id="3435"/>
    <lineage>
        <taxon>Eukaryota</taxon>
        <taxon>Viridiplantae</taxon>
        <taxon>Streptophyta</taxon>
        <taxon>Embryophyta</taxon>
        <taxon>Tracheophyta</taxon>
        <taxon>Spermatophyta</taxon>
        <taxon>Magnoliopsida</taxon>
        <taxon>Magnoliidae</taxon>
        <taxon>Laurales</taxon>
        <taxon>Lauraceae</taxon>
        <taxon>Persea</taxon>
    </lineage>
</organism>
<gene>
    <name evidence="1" type="ORF">MRB53_022888</name>
</gene>
<name>A0ACC2L7Z9_PERAE</name>
<dbReference type="EMBL" id="CM056815">
    <property type="protein sequence ID" value="KAJ8629565.1"/>
    <property type="molecule type" value="Genomic_DNA"/>
</dbReference>